<dbReference type="SUPFAM" id="SSF101478">
    <property type="entry name" value="ADP-ribosylglycohydrolase"/>
    <property type="match status" value="1"/>
</dbReference>
<feature type="binding site" evidence="1">
    <location>
        <position position="84"/>
    </location>
    <ligand>
        <name>Mg(2+)</name>
        <dbReference type="ChEBI" id="CHEBI:18420"/>
        <label>1</label>
    </ligand>
</feature>
<sequence>MPSVVPDESTVNRERGRSLIVKVLYAEQQANQKSISNFTGALMGLQAGDALGMPAQGWMRHDIKEQFGVLSSMKRGMLVKGDHTDDTEMAFSVAEALWKTKSFNGSIIAKTMVDNYSSKRGYERCAVKSFELIAADFGWMESGQSSFYANKSYGNSSAARSVPLALIYSNNMNDLLRYSIMLARITHVHPLALEGTKLFACAIGFIMRQVDAGQSVEPESLIDFLEMKSEESEYKDKLRLIRKFLRSKPEVGEVAEFLGSSYEAINSIPTALYAFLAHLDSFKKAVIYAVNLGGVTDSLGSLTGALAGAYHGEENIPDSWKRCLRDKGKAARIHGKRMYKLWSSQQMLSNGTMSRKLSRM</sequence>
<feature type="binding site" evidence="1">
    <location>
        <position position="297"/>
    </location>
    <ligand>
        <name>Mg(2+)</name>
        <dbReference type="ChEBI" id="CHEBI:18420"/>
        <label>1</label>
    </ligand>
</feature>
<keyword evidence="1" id="KW-0479">Metal-binding</keyword>
<keyword evidence="1" id="KW-0460">Magnesium</keyword>
<name>A0A3A4R816_9BACT</name>
<dbReference type="InterPro" id="IPR005502">
    <property type="entry name" value="Ribosyl_crysJ1"/>
</dbReference>
<dbReference type="Proteomes" id="UP000266426">
    <property type="component" value="Unassembled WGS sequence"/>
</dbReference>
<dbReference type="PANTHER" id="PTHR16222:SF12">
    <property type="entry name" value="ADP-RIBOSYLGLYCOHYDROLASE-RELATED"/>
    <property type="match status" value="1"/>
</dbReference>
<dbReference type="GO" id="GO:0046872">
    <property type="term" value="F:metal ion binding"/>
    <property type="evidence" value="ECO:0007669"/>
    <property type="project" value="UniProtKB-KW"/>
</dbReference>
<gene>
    <name evidence="2" type="ORF">C4541_03450</name>
</gene>
<reference evidence="2 3" key="1">
    <citation type="journal article" date="2017" name="ISME J.">
        <title>Energy and carbon metabolisms in a deep terrestrial subsurface fluid microbial community.</title>
        <authorList>
            <person name="Momper L."/>
            <person name="Jungbluth S.P."/>
            <person name="Lee M.D."/>
            <person name="Amend J.P."/>
        </authorList>
    </citation>
    <scope>NUCLEOTIDE SEQUENCE [LARGE SCALE GENOMIC DNA]</scope>
    <source>
        <strain evidence="2">SURF_26</strain>
    </source>
</reference>
<evidence type="ECO:0000256" key="1">
    <source>
        <dbReference type="PIRSR" id="PIRSR605502-1"/>
    </source>
</evidence>
<comment type="cofactor">
    <cofactor evidence="1">
        <name>Mg(2+)</name>
        <dbReference type="ChEBI" id="CHEBI:18420"/>
    </cofactor>
    <text evidence="1">Binds 2 magnesium ions per subunit.</text>
</comment>
<comment type="caution">
    <text evidence="2">The sequence shown here is derived from an EMBL/GenBank/DDBJ whole genome shotgun (WGS) entry which is preliminary data.</text>
</comment>
<dbReference type="EMBL" id="QZJZ01000022">
    <property type="protein sequence ID" value="RJP60803.1"/>
    <property type="molecule type" value="Genomic_DNA"/>
</dbReference>
<dbReference type="PANTHER" id="PTHR16222">
    <property type="entry name" value="ADP-RIBOSYLGLYCOHYDROLASE"/>
    <property type="match status" value="1"/>
</dbReference>
<dbReference type="AlphaFoldDB" id="A0A3A4R816"/>
<feature type="binding site" evidence="1">
    <location>
        <position position="86"/>
    </location>
    <ligand>
        <name>Mg(2+)</name>
        <dbReference type="ChEBI" id="CHEBI:18420"/>
        <label>1</label>
    </ligand>
</feature>
<feature type="binding site" evidence="1">
    <location>
        <position position="85"/>
    </location>
    <ligand>
        <name>Mg(2+)</name>
        <dbReference type="ChEBI" id="CHEBI:18420"/>
        <label>1</label>
    </ligand>
</feature>
<protein>
    <recommendedName>
        <fullName evidence="4">ADP-ribosylglycohydrolase family protein</fullName>
    </recommendedName>
</protein>
<evidence type="ECO:0008006" key="4">
    <source>
        <dbReference type="Google" id="ProtNLM"/>
    </source>
</evidence>
<organism evidence="2 3">
    <name type="scientific">Candidatus Auribacter fodinae</name>
    <dbReference type="NCBI Taxonomy" id="2093366"/>
    <lineage>
        <taxon>Bacteria</taxon>
        <taxon>Pseudomonadati</taxon>
        <taxon>Candidatus Auribacterota</taxon>
        <taxon>Candidatus Auribacteria</taxon>
        <taxon>Candidatus Auribacterales</taxon>
        <taxon>Candidatus Auribacteraceae</taxon>
        <taxon>Candidatus Auribacter</taxon>
    </lineage>
</organism>
<dbReference type="Pfam" id="PF03747">
    <property type="entry name" value="ADP_ribosyl_GH"/>
    <property type="match status" value="1"/>
</dbReference>
<dbReference type="InterPro" id="IPR036705">
    <property type="entry name" value="Ribosyl_crysJ1_sf"/>
</dbReference>
<proteinExistence type="predicted"/>
<accession>A0A3A4R816</accession>
<feature type="binding site" evidence="1">
    <location>
        <position position="298"/>
    </location>
    <ligand>
        <name>Mg(2+)</name>
        <dbReference type="ChEBI" id="CHEBI:18420"/>
        <label>1</label>
    </ligand>
</feature>
<dbReference type="InterPro" id="IPR050792">
    <property type="entry name" value="ADP-ribosylglycohydrolase"/>
</dbReference>
<evidence type="ECO:0000313" key="3">
    <source>
        <dbReference type="Proteomes" id="UP000266426"/>
    </source>
</evidence>
<evidence type="ECO:0000313" key="2">
    <source>
        <dbReference type="EMBL" id="RJP60803.1"/>
    </source>
</evidence>
<dbReference type="Gene3D" id="1.10.4080.10">
    <property type="entry name" value="ADP-ribosylation/Crystallin J1"/>
    <property type="match status" value="1"/>
</dbReference>